<feature type="region of interest" description="Disordered" evidence="7">
    <location>
        <begin position="255"/>
        <end position="275"/>
    </location>
</feature>
<sequence>MAGIVVINISLEGDNEVSEIYKLHRQTRWVDLEAMLKAQFDCENMEVYYVDSEGDYISLSSQEELVEAFKVADQCHNTLYMRVRNFGSSPPKPDEEEATKTENTELKLATIIPETHKKLDCEEAENPVHQVNPEQRGASGQERAYPRQEKREKPDDLDSQSEALPLYPVKKSKKRHLRDLDRKKSGYHRQREDLQGEVKSEEAIPYPAFIKYMRELKKELHSEIVKDVTRKTVKHVLRGLDGAVLQSYKGGEAIDTQPKGVSATPAEETERNAESSSHHPIYYHCGVLCDNCNKVIVGARYKCCNCVDYDLCEECENINGIHDHTHVFIKLRRPIKFRQRGPLMKQILYKPYRLPTSPEESTDSQDKEDGEETAAAAPMALDEGKKGKILARIEKLQAKAAAKQEKIKQKQEKAIEKLKMKLDVVKDMKAHFMGDLTIPDGTKVQPGTKFVKTWKIKNSGNISWRESTKLHNISGNLPTSFNDVDVPLLAPGEIADISVTFYAPEKPGKYQSHWKMMDSGHQFGHRVWCLVHVEPKLVLEPSKSEDTLKIVNDESKEDKQEVATLTDQLEEDTEEVKETNDTEFVIEKSPIQFEKKSEEPTPERISNETVQKLEQELSSAAAAMAQLQLEGQSKPTVSGETGQDLMSFEMLDMSPRGSNKMSQTATPNNTPLVVSPPKSPLPEEGSLSRTSSVELLNPEHYEEKTEVIDNEFVENYLSSLPIPPPEVHYSSEEYESLSEDDDFLIVPMPACFDFSKPVIKPQVSESSSDNETTDNNHNLLDDNHNTIVTNPPPSVDDLLTTTNSVSTPPLDPLVSPQIPPPVPAFSMKFEIPVNCGPVTPAHGELREETETQRDIGASGNLDVPSTNTETGEVSATNTTVIEHTSATNAPSMDQSMETGEATNTRPNEEAEQLLETTEVKEALPQGDVCTGGAHHGEHDNGDKAAGNEVPVAGEMVNQMVSTAVKAAERAASNAYTTCKEVFYTWQARTYQNATPQDKDEFKPPRSTWKPKGDKWKPKEEKWEPKSMDSGPMKKLIEMGFCNRKKNQELLTKHNSDLDRVLAELLREGENDWMNNRH</sequence>
<feature type="compositionally biased region" description="Basic and acidic residues" evidence="7">
    <location>
        <begin position="178"/>
        <end position="196"/>
    </location>
</feature>
<feature type="coiled-coil region" evidence="6">
    <location>
        <begin position="386"/>
        <end position="428"/>
    </location>
</feature>
<protein>
    <submittedName>
        <fullName evidence="8">Uncharacterized protein</fullName>
    </submittedName>
</protein>
<dbReference type="InterPro" id="IPR013783">
    <property type="entry name" value="Ig-like_fold"/>
</dbReference>
<dbReference type="InterPro" id="IPR015940">
    <property type="entry name" value="UBA"/>
</dbReference>
<evidence type="ECO:0000256" key="7">
    <source>
        <dbReference type="SAM" id="MobiDB-lite"/>
    </source>
</evidence>
<feature type="region of interest" description="Disordered" evidence="7">
    <location>
        <begin position="655"/>
        <end position="700"/>
    </location>
</feature>
<feature type="compositionally biased region" description="Basic and acidic residues" evidence="7">
    <location>
        <begin position="1010"/>
        <end position="1026"/>
    </location>
</feature>
<dbReference type="InterPro" id="IPR009060">
    <property type="entry name" value="UBA-like_sf"/>
</dbReference>
<keyword evidence="6" id="KW-0175">Coiled coil</keyword>
<dbReference type="GO" id="GO:0043130">
    <property type="term" value="F:ubiquitin binding"/>
    <property type="evidence" value="ECO:0007669"/>
    <property type="project" value="TreeGrafter"/>
</dbReference>
<evidence type="ECO:0000256" key="3">
    <source>
        <dbReference type="ARBA" id="ARBA00022771"/>
    </source>
</evidence>
<dbReference type="Pfam" id="PF16158">
    <property type="entry name" value="N_BRCA1_IG"/>
    <property type="match status" value="1"/>
</dbReference>
<dbReference type="Pfam" id="PF00564">
    <property type="entry name" value="PB1"/>
    <property type="match status" value="1"/>
</dbReference>
<evidence type="ECO:0000256" key="1">
    <source>
        <dbReference type="ARBA" id="ARBA00004419"/>
    </source>
</evidence>
<feature type="region of interest" description="Disordered" evidence="7">
    <location>
        <begin position="839"/>
        <end position="907"/>
    </location>
</feature>
<feature type="region of interest" description="Disordered" evidence="7">
    <location>
        <begin position="85"/>
        <end position="104"/>
    </location>
</feature>
<accession>K1RA93</accession>
<evidence type="ECO:0000313" key="8">
    <source>
        <dbReference type="EMBL" id="EKC40539.1"/>
    </source>
</evidence>
<dbReference type="PROSITE" id="PS01357">
    <property type="entry name" value="ZF_ZZ_1"/>
    <property type="match status" value="1"/>
</dbReference>
<keyword evidence="5" id="KW-0968">Cytoplasmic vesicle</keyword>
<name>K1RA93_MAGGI</name>
<dbReference type="Gene3D" id="3.30.60.90">
    <property type="match status" value="1"/>
</dbReference>
<dbReference type="GO" id="GO:0031410">
    <property type="term" value="C:cytoplasmic vesicle"/>
    <property type="evidence" value="ECO:0007669"/>
    <property type="project" value="UniProtKB-KW"/>
</dbReference>
<feature type="compositionally biased region" description="Polar residues" evidence="7">
    <location>
        <begin position="863"/>
        <end position="905"/>
    </location>
</feature>
<gene>
    <name evidence="8" type="ORF">CGI_10025593</name>
</gene>
<dbReference type="SMART" id="SM00666">
    <property type="entry name" value="PB1"/>
    <property type="match status" value="1"/>
</dbReference>
<dbReference type="CDD" id="cd14947">
    <property type="entry name" value="NBR1_like"/>
    <property type="match status" value="1"/>
</dbReference>
<feature type="compositionally biased region" description="Polar residues" evidence="7">
    <location>
        <begin position="656"/>
        <end position="670"/>
    </location>
</feature>
<dbReference type="GO" id="GO:0016236">
    <property type="term" value="P:macroautophagy"/>
    <property type="evidence" value="ECO:0007669"/>
    <property type="project" value="TreeGrafter"/>
</dbReference>
<dbReference type="InterPro" id="IPR032350">
    <property type="entry name" value="Nbr1_FW"/>
</dbReference>
<feature type="compositionally biased region" description="Acidic residues" evidence="7">
    <location>
        <begin position="360"/>
        <end position="372"/>
    </location>
</feature>
<dbReference type="CDD" id="cd14319">
    <property type="entry name" value="UBA_NBR1"/>
    <property type="match status" value="1"/>
</dbReference>
<dbReference type="InterPro" id="IPR043145">
    <property type="entry name" value="Znf_ZZ_sf"/>
</dbReference>
<dbReference type="Gene3D" id="2.60.40.10">
    <property type="entry name" value="Immunoglobulins"/>
    <property type="match status" value="1"/>
</dbReference>
<dbReference type="Gene3D" id="1.10.8.10">
    <property type="entry name" value="DNA helicase RuvA subunit, C-terminal domain"/>
    <property type="match status" value="1"/>
</dbReference>
<dbReference type="PROSITE" id="PS50030">
    <property type="entry name" value="UBA"/>
    <property type="match status" value="1"/>
</dbReference>
<feature type="region of interest" description="Disordered" evidence="7">
    <location>
        <begin position="761"/>
        <end position="813"/>
    </location>
</feature>
<dbReference type="InParanoid" id="K1RA93"/>
<dbReference type="GO" id="GO:0000407">
    <property type="term" value="C:phagophore assembly site"/>
    <property type="evidence" value="ECO:0007669"/>
    <property type="project" value="TreeGrafter"/>
</dbReference>
<dbReference type="FunFam" id="2.60.40.10:FF:000199">
    <property type="entry name" value="next to BRCA1 gene 1 protein-like"/>
    <property type="match status" value="1"/>
</dbReference>
<feature type="compositionally biased region" description="Basic and acidic residues" evidence="7">
    <location>
        <begin position="843"/>
        <end position="853"/>
    </location>
</feature>
<reference evidence="8" key="1">
    <citation type="journal article" date="2012" name="Nature">
        <title>The oyster genome reveals stress adaptation and complexity of shell formation.</title>
        <authorList>
            <person name="Zhang G."/>
            <person name="Fang X."/>
            <person name="Guo X."/>
            <person name="Li L."/>
            <person name="Luo R."/>
            <person name="Xu F."/>
            <person name="Yang P."/>
            <person name="Zhang L."/>
            <person name="Wang X."/>
            <person name="Qi H."/>
            <person name="Xiong Z."/>
            <person name="Que H."/>
            <person name="Xie Y."/>
            <person name="Holland P.W."/>
            <person name="Paps J."/>
            <person name="Zhu Y."/>
            <person name="Wu F."/>
            <person name="Chen Y."/>
            <person name="Wang J."/>
            <person name="Peng C."/>
            <person name="Meng J."/>
            <person name="Yang L."/>
            <person name="Liu J."/>
            <person name="Wen B."/>
            <person name="Zhang N."/>
            <person name="Huang Z."/>
            <person name="Zhu Q."/>
            <person name="Feng Y."/>
            <person name="Mount A."/>
            <person name="Hedgecock D."/>
            <person name="Xu Z."/>
            <person name="Liu Y."/>
            <person name="Domazet-Loso T."/>
            <person name="Du Y."/>
            <person name="Sun X."/>
            <person name="Zhang S."/>
            <person name="Liu B."/>
            <person name="Cheng P."/>
            <person name="Jiang X."/>
            <person name="Li J."/>
            <person name="Fan D."/>
            <person name="Wang W."/>
            <person name="Fu W."/>
            <person name="Wang T."/>
            <person name="Wang B."/>
            <person name="Zhang J."/>
            <person name="Peng Z."/>
            <person name="Li Y."/>
            <person name="Li N."/>
            <person name="Wang J."/>
            <person name="Chen M."/>
            <person name="He Y."/>
            <person name="Tan F."/>
            <person name="Song X."/>
            <person name="Zheng Q."/>
            <person name="Huang R."/>
            <person name="Yang H."/>
            <person name="Du X."/>
            <person name="Chen L."/>
            <person name="Yang M."/>
            <person name="Gaffney P.M."/>
            <person name="Wang S."/>
            <person name="Luo L."/>
            <person name="She Z."/>
            <person name="Ming Y."/>
            <person name="Huang W."/>
            <person name="Zhang S."/>
            <person name="Huang B."/>
            <person name="Zhang Y."/>
            <person name="Qu T."/>
            <person name="Ni P."/>
            <person name="Miao G."/>
            <person name="Wang J."/>
            <person name="Wang Q."/>
            <person name="Steinberg C.E."/>
            <person name="Wang H."/>
            <person name="Li N."/>
            <person name="Qian L."/>
            <person name="Zhang G."/>
            <person name="Li Y."/>
            <person name="Yang H."/>
            <person name="Liu X."/>
            <person name="Wang J."/>
            <person name="Yin Y."/>
            <person name="Wang J."/>
        </authorList>
    </citation>
    <scope>NUCLEOTIDE SEQUENCE [LARGE SCALE GENOMIC DNA]</scope>
    <source>
        <strain evidence="8">05x7-T-G4-1.051#20</strain>
    </source>
</reference>
<dbReference type="SMART" id="SM00291">
    <property type="entry name" value="ZnF_ZZ"/>
    <property type="match status" value="1"/>
</dbReference>
<dbReference type="InterPro" id="IPR000433">
    <property type="entry name" value="Znf_ZZ"/>
</dbReference>
<dbReference type="SUPFAM" id="SSF57850">
    <property type="entry name" value="RING/U-box"/>
    <property type="match status" value="1"/>
</dbReference>
<dbReference type="PANTHER" id="PTHR20930">
    <property type="entry name" value="OVARIAN CARCINOMA ANTIGEN CA125-RELATED"/>
    <property type="match status" value="1"/>
</dbReference>
<feature type="coiled-coil region" evidence="6">
    <location>
        <begin position="555"/>
        <end position="582"/>
    </location>
</feature>
<feature type="compositionally biased region" description="Low complexity" evidence="7">
    <location>
        <begin position="769"/>
        <end position="778"/>
    </location>
</feature>
<dbReference type="Pfam" id="PF00569">
    <property type="entry name" value="ZZ"/>
    <property type="match status" value="1"/>
</dbReference>
<evidence type="ECO:0000256" key="2">
    <source>
        <dbReference type="ARBA" id="ARBA00022723"/>
    </source>
</evidence>
<dbReference type="AlphaFoldDB" id="K1RA93"/>
<feature type="region of interest" description="Disordered" evidence="7">
    <location>
        <begin position="354"/>
        <end position="376"/>
    </location>
</feature>
<feature type="compositionally biased region" description="Basic and acidic residues" evidence="7">
    <location>
        <begin position="144"/>
        <end position="156"/>
    </location>
</feature>
<feature type="region of interest" description="Disordered" evidence="7">
    <location>
        <begin position="993"/>
        <end position="1029"/>
    </location>
</feature>
<proteinExistence type="predicted"/>
<dbReference type="CDD" id="cd02340">
    <property type="entry name" value="ZZ_NBR1_like"/>
    <property type="match status" value="1"/>
</dbReference>
<dbReference type="SUPFAM" id="SSF46934">
    <property type="entry name" value="UBA-like"/>
    <property type="match status" value="1"/>
</dbReference>
<dbReference type="EMBL" id="JH818947">
    <property type="protein sequence ID" value="EKC40539.1"/>
    <property type="molecule type" value="Genomic_DNA"/>
</dbReference>
<feature type="region of interest" description="Disordered" evidence="7">
    <location>
        <begin position="125"/>
        <end position="196"/>
    </location>
</feature>
<dbReference type="GO" id="GO:0008270">
    <property type="term" value="F:zinc ion binding"/>
    <property type="evidence" value="ECO:0007669"/>
    <property type="project" value="UniProtKB-KW"/>
</dbReference>
<keyword evidence="2" id="KW-0479">Metal-binding</keyword>
<dbReference type="InterPro" id="IPR000270">
    <property type="entry name" value="PB1_dom"/>
</dbReference>
<keyword evidence="4" id="KW-0862">Zinc</keyword>
<dbReference type="HOGENOM" id="CLU_014175_0_0_1"/>
<dbReference type="PROSITE" id="PS51745">
    <property type="entry name" value="PB1"/>
    <property type="match status" value="1"/>
</dbReference>
<dbReference type="Gene3D" id="3.10.20.90">
    <property type="entry name" value="Phosphatidylinositol 3-kinase Catalytic Subunit, Chain A, domain 1"/>
    <property type="match status" value="1"/>
</dbReference>
<comment type="subcellular location">
    <subcellularLocation>
        <location evidence="1">Cytoplasmic vesicle</location>
        <location evidence="1">Autophagosome</location>
    </subcellularLocation>
</comment>
<dbReference type="PANTHER" id="PTHR20930:SF2">
    <property type="entry name" value="NEXT TO BRCA1 GENE 1 PROTEIN"/>
    <property type="match status" value="1"/>
</dbReference>
<dbReference type="GO" id="GO:0005776">
    <property type="term" value="C:autophagosome"/>
    <property type="evidence" value="ECO:0007669"/>
    <property type="project" value="UniProtKB-SubCell"/>
</dbReference>
<organism evidence="8">
    <name type="scientific">Magallana gigas</name>
    <name type="common">Pacific oyster</name>
    <name type="synonym">Crassostrea gigas</name>
    <dbReference type="NCBI Taxonomy" id="29159"/>
    <lineage>
        <taxon>Eukaryota</taxon>
        <taxon>Metazoa</taxon>
        <taxon>Spiralia</taxon>
        <taxon>Lophotrochozoa</taxon>
        <taxon>Mollusca</taxon>
        <taxon>Bivalvia</taxon>
        <taxon>Autobranchia</taxon>
        <taxon>Pteriomorphia</taxon>
        <taxon>Ostreida</taxon>
        <taxon>Ostreoidea</taxon>
        <taxon>Ostreidae</taxon>
        <taxon>Magallana</taxon>
    </lineage>
</organism>
<dbReference type="InterPro" id="IPR053793">
    <property type="entry name" value="PB1-like"/>
</dbReference>
<evidence type="ECO:0000256" key="5">
    <source>
        <dbReference type="ARBA" id="ARBA00023329"/>
    </source>
</evidence>
<dbReference type="SUPFAM" id="SSF54277">
    <property type="entry name" value="CAD &amp; PB1 domains"/>
    <property type="match status" value="1"/>
</dbReference>
<evidence type="ECO:0000256" key="6">
    <source>
        <dbReference type="SAM" id="Coils"/>
    </source>
</evidence>
<dbReference type="PROSITE" id="PS50135">
    <property type="entry name" value="ZF_ZZ_2"/>
    <property type="match status" value="1"/>
</dbReference>
<evidence type="ECO:0000256" key="4">
    <source>
        <dbReference type="ARBA" id="ARBA00022833"/>
    </source>
</evidence>
<keyword evidence="3" id="KW-0863">Zinc-finger</keyword>